<feature type="domain" description="Antitoxin VbhA" evidence="1">
    <location>
        <begin position="18"/>
        <end position="62"/>
    </location>
</feature>
<organism evidence="2 3">
    <name type="scientific">Deinococcus antarcticus</name>
    <dbReference type="NCBI Taxonomy" id="1298767"/>
    <lineage>
        <taxon>Bacteria</taxon>
        <taxon>Thermotogati</taxon>
        <taxon>Deinococcota</taxon>
        <taxon>Deinococci</taxon>
        <taxon>Deinococcales</taxon>
        <taxon>Deinococcaceae</taxon>
        <taxon>Deinococcus</taxon>
    </lineage>
</organism>
<dbReference type="RefSeq" id="WP_380075706.1">
    <property type="nucleotide sequence ID" value="NZ_JBHRZF010000017.1"/>
</dbReference>
<dbReference type="InterPro" id="IPR041535">
    <property type="entry name" value="VbhA"/>
</dbReference>
<evidence type="ECO:0000259" key="1">
    <source>
        <dbReference type="Pfam" id="PF18495"/>
    </source>
</evidence>
<evidence type="ECO:0000313" key="3">
    <source>
        <dbReference type="Proteomes" id="UP001595748"/>
    </source>
</evidence>
<dbReference type="Proteomes" id="UP001595748">
    <property type="component" value="Unassembled WGS sequence"/>
</dbReference>
<comment type="caution">
    <text evidence="2">The sequence shown here is derived from an EMBL/GenBank/DDBJ whole genome shotgun (WGS) entry which is preliminary data.</text>
</comment>
<proteinExistence type="predicted"/>
<dbReference type="InterPro" id="IPR043038">
    <property type="entry name" value="VbhA_sf"/>
</dbReference>
<name>A0ABV8A2M8_9DEIO</name>
<reference evidence="3" key="1">
    <citation type="journal article" date="2019" name="Int. J. Syst. Evol. Microbiol.">
        <title>The Global Catalogue of Microorganisms (GCM) 10K type strain sequencing project: providing services to taxonomists for standard genome sequencing and annotation.</title>
        <authorList>
            <consortium name="The Broad Institute Genomics Platform"/>
            <consortium name="The Broad Institute Genome Sequencing Center for Infectious Disease"/>
            <person name="Wu L."/>
            <person name="Ma J."/>
        </authorList>
    </citation>
    <scope>NUCLEOTIDE SEQUENCE [LARGE SCALE GENOMIC DNA]</scope>
    <source>
        <strain evidence="3">CCTCC AB 2013263</strain>
    </source>
</reference>
<dbReference type="InterPro" id="IPR033788">
    <property type="entry name" value="VbhA-like"/>
</dbReference>
<dbReference type="Pfam" id="PF18495">
    <property type="entry name" value="VbhA"/>
    <property type="match status" value="1"/>
</dbReference>
<dbReference type="CDD" id="cd11586">
    <property type="entry name" value="VbhA_like"/>
    <property type="match status" value="1"/>
</dbReference>
<sequence length="69" mass="7529">MTALPQPATITNTERTRRQKAVDAARASVRLEGFILDDVVEGIYARYVAGALEMDEVIALVDRHAGLSD</sequence>
<dbReference type="Gene3D" id="1.10.8.1050">
    <property type="entry name" value="Antitoxin VbhA-like"/>
    <property type="match status" value="1"/>
</dbReference>
<keyword evidence="3" id="KW-1185">Reference proteome</keyword>
<dbReference type="EMBL" id="JBHRZF010000017">
    <property type="protein sequence ID" value="MFC3859544.1"/>
    <property type="molecule type" value="Genomic_DNA"/>
</dbReference>
<gene>
    <name evidence="2" type="ORF">ACFOPQ_02000</name>
</gene>
<accession>A0ABV8A2M8</accession>
<protein>
    <submittedName>
        <fullName evidence="2">Antitoxin VbhA family protein</fullName>
    </submittedName>
</protein>
<evidence type="ECO:0000313" key="2">
    <source>
        <dbReference type="EMBL" id="MFC3859544.1"/>
    </source>
</evidence>